<comment type="caution">
    <text evidence="2">The sequence shown here is derived from an EMBL/GenBank/DDBJ whole genome shotgun (WGS) entry which is preliminary data.</text>
</comment>
<accession>A0A498LWU1</accession>
<reference evidence="2 3" key="1">
    <citation type="submission" date="2018-03" db="EMBL/GenBank/DDBJ databases">
        <title>Draft genome sequence of Rohu Carp (Labeo rohita).</title>
        <authorList>
            <person name="Das P."/>
            <person name="Kushwaha B."/>
            <person name="Joshi C.G."/>
            <person name="Kumar D."/>
            <person name="Nagpure N.S."/>
            <person name="Sahoo L."/>
            <person name="Das S.P."/>
            <person name="Bit A."/>
            <person name="Patnaik S."/>
            <person name="Meher P.K."/>
            <person name="Jayasankar P."/>
            <person name="Koringa P.G."/>
            <person name="Patel N.V."/>
            <person name="Hinsu A.T."/>
            <person name="Kumar R."/>
            <person name="Pandey M."/>
            <person name="Agarwal S."/>
            <person name="Srivastava S."/>
            <person name="Singh M."/>
            <person name="Iquebal M.A."/>
            <person name="Jaiswal S."/>
            <person name="Angadi U.B."/>
            <person name="Kumar N."/>
            <person name="Raza M."/>
            <person name="Shah T.M."/>
            <person name="Rai A."/>
            <person name="Jena J.K."/>
        </authorList>
    </citation>
    <scope>NUCLEOTIDE SEQUENCE [LARGE SCALE GENOMIC DNA]</scope>
    <source>
        <strain evidence="2">DASCIFA01</strain>
        <tissue evidence="2">Testis</tissue>
    </source>
</reference>
<keyword evidence="1" id="KW-0472">Membrane</keyword>
<sequence>MFEVKVFSPETKENELLSVINTVCSYWTNNKGKNEDELAVLKTFRIMLLHLDENKEIDNFCAKLNCTDSYMVRHINTTTFRAMYKNSCGGSVSATIIACSGLLVVSLVLNVVLTLKVSRMQRHGE</sequence>
<keyword evidence="1" id="KW-0812">Transmembrane</keyword>
<keyword evidence="3" id="KW-1185">Reference proteome</keyword>
<dbReference type="Proteomes" id="UP000290572">
    <property type="component" value="Unassembled WGS sequence"/>
</dbReference>
<gene>
    <name evidence="2" type="ORF">ROHU_009928</name>
</gene>
<evidence type="ECO:0000313" key="2">
    <source>
        <dbReference type="EMBL" id="RXN12989.1"/>
    </source>
</evidence>
<evidence type="ECO:0000313" key="3">
    <source>
        <dbReference type="Proteomes" id="UP000290572"/>
    </source>
</evidence>
<feature type="transmembrane region" description="Helical" evidence="1">
    <location>
        <begin position="92"/>
        <end position="113"/>
    </location>
</feature>
<dbReference type="AlphaFoldDB" id="A0A498LWU1"/>
<protein>
    <submittedName>
        <fullName evidence="2">Uncharacterized protein</fullName>
    </submittedName>
</protein>
<evidence type="ECO:0000256" key="1">
    <source>
        <dbReference type="SAM" id="Phobius"/>
    </source>
</evidence>
<dbReference type="EMBL" id="QBIY01013019">
    <property type="protein sequence ID" value="RXN12989.1"/>
    <property type="molecule type" value="Genomic_DNA"/>
</dbReference>
<keyword evidence="1" id="KW-1133">Transmembrane helix</keyword>
<organism evidence="2 3">
    <name type="scientific">Labeo rohita</name>
    <name type="common">Indian major carp</name>
    <name type="synonym">Cyprinus rohita</name>
    <dbReference type="NCBI Taxonomy" id="84645"/>
    <lineage>
        <taxon>Eukaryota</taxon>
        <taxon>Metazoa</taxon>
        <taxon>Chordata</taxon>
        <taxon>Craniata</taxon>
        <taxon>Vertebrata</taxon>
        <taxon>Euteleostomi</taxon>
        <taxon>Actinopterygii</taxon>
        <taxon>Neopterygii</taxon>
        <taxon>Teleostei</taxon>
        <taxon>Ostariophysi</taxon>
        <taxon>Cypriniformes</taxon>
        <taxon>Cyprinidae</taxon>
        <taxon>Labeoninae</taxon>
        <taxon>Labeonini</taxon>
        <taxon>Labeo</taxon>
    </lineage>
</organism>
<name>A0A498LWU1_LABRO</name>
<proteinExistence type="predicted"/>